<dbReference type="KEGG" id="jcu:105630660"/>
<protein>
    <submittedName>
        <fullName evidence="1">Uncharacterized protein</fullName>
    </submittedName>
</protein>
<dbReference type="EMBL" id="KK914318">
    <property type="protein sequence ID" value="KDP41430.1"/>
    <property type="molecule type" value="Genomic_DNA"/>
</dbReference>
<dbReference type="PANTHER" id="PTHR33735">
    <property type="entry name" value="EXPRESSED PROTEIN"/>
    <property type="match status" value="1"/>
</dbReference>
<accession>A0A067LA97</accession>
<proteinExistence type="predicted"/>
<dbReference type="SUPFAM" id="SSF58104">
    <property type="entry name" value="Methyl-accepting chemotaxis protein (MCP) signaling domain"/>
    <property type="match status" value="1"/>
</dbReference>
<dbReference type="PANTHER" id="PTHR33735:SF14">
    <property type="entry name" value="PHAGE CAPSID SCAFFOLDING PROTEIN (GPO) SERINE PEPTIDASE"/>
    <property type="match status" value="1"/>
</dbReference>
<gene>
    <name evidence="1" type="ORF">JCGZ_15837</name>
</gene>
<keyword evidence="2" id="KW-1185">Reference proteome</keyword>
<evidence type="ECO:0000313" key="2">
    <source>
        <dbReference type="Proteomes" id="UP000027138"/>
    </source>
</evidence>
<evidence type="ECO:0000313" key="1">
    <source>
        <dbReference type="EMBL" id="KDP41430.1"/>
    </source>
</evidence>
<dbReference type="AlphaFoldDB" id="A0A067LA97"/>
<dbReference type="OrthoDB" id="1748827at2759"/>
<dbReference type="Proteomes" id="UP000027138">
    <property type="component" value="Unassembled WGS sequence"/>
</dbReference>
<organism evidence="1 2">
    <name type="scientific">Jatropha curcas</name>
    <name type="common">Barbados nut</name>
    <dbReference type="NCBI Taxonomy" id="180498"/>
    <lineage>
        <taxon>Eukaryota</taxon>
        <taxon>Viridiplantae</taxon>
        <taxon>Streptophyta</taxon>
        <taxon>Embryophyta</taxon>
        <taxon>Tracheophyta</taxon>
        <taxon>Spermatophyta</taxon>
        <taxon>Magnoliopsida</taxon>
        <taxon>eudicotyledons</taxon>
        <taxon>Gunneridae</taxon>
        <taxon>Pentapetalae</taxon>
        <taxon>rosids</taxon>
        <taxon>fabids</taxon>
        <taxon>Malpighiales</taxon>
        <taxon>Euphorbiaceae</taxon>
        <taxon>Crotonoideae</taxon>
        <taxon>Jatropheae</taxon>
        <taxon>Jatropha</taxon>
    </lineage>
</organism>
<name>A0A067LA97_JATCU</name>
<dbReference type="STRING" id="180498.A0A067LA97"/>
<sequence length="210" mass="23804">MLTRRSTAPYSYWRTHQRFSLNSRILLATVKHINSCQFLGNQRLKIFHANLKLHDASSKKDMVVYNGVDPGPVLPSDPSSSPGSWKMWILGMLITVVLPVWRNKWWPLLTLKDRVESVVETAEDVTDIVEKVAEKIEKVAEEVADHLPEGGKLKDAVTVVENVAKETAKDAHLVHQVIDNMQEVEKEVESSIETVIDQANEIRKEAQDQD</sequence>
<reference evidence="1 2" key="1">
    <citation type="journal article" date="2014" name="PLoS ONE">
        <title>Global Analysis of Gene Expression Profiles in Physic Nut (Jatropha curcas L.) Seedlings Exposed to Salt Stress.</title>
        <authorList>
            <person name="Zhang L."/>
            <person name="Zhang C."/>
            <person name="Wu P."/>
            <person name="Chen Y."/>
            <person name="Li M."/>
            <person name="Jiang H."/>
            <person name="Wu G."/>
        </authorList>
    </citation>
    <scope>NUCLEOTIDE SEQUENCE [LARGE SCALE GENOMIC DNA]</scope>
    <source>
        <strain evidence="2">cv. GZQX0401</strain>
        <tissue evidence="1">Young leaves</tissue>
    </source>
</reference>